<dbReference type="PANTHER" id="PTHR13696:SF96">
    <property type="entry name" value="COBQ_COBB_MIND_PARA NUCLEOTIDE BINDING DOMAIN-CONTAINING PROTEIN"/>
    <property type="match status" value="1"/>
</dbReference>
<evidence type="ECO:0000313" key="2">
    <source>
        <dbReference type="EMBL" id="QJA49951.1"/>
    </source>
</evidence>
<dbReference type="Pfam" id="PF01656">
    <property type="entry name" value="CbiA"/>
    <property type="match status" value="1"/>
</dbReference>
<proteinExistence type="predicted"/>
<dbReference type="CDD" id="cd02042">
    <property type="entry name" value="ParAB_family"/>
    <property type="match status" value="1"/>
</dbReference>
<dbReference type="SUPFAM" id="SSF52540">
    <property type="entry name" value="P-loop containing nucleoside triphosphate hydrolases"/>
    <property type="match status" value="1"/>
</dbReference>
<protein>
    <recommendedName>
        <fullName evidence="1">CobQ/CobB/MinD/ParA nucleotide binding domain-containing protein</fullName>
    </recommendedName>
</protein>
<dbReference type="InterPro" id="IPR002586">
    <property type="entry name" value="CobQ/CobB/MinD/ParA_Nub-bd_dom"/>
</dbReference>
<gene>
    <name evidence="2" type="ORF">TM448A01540_0007</name>
</gene>
<dbReference type="InterPro" id="IPR050678">
    <property type="entry name" value="DNA_Partitioning_ATPase"/>
</dbReference>
<dbReference type="PIRSF" id="PIRSF009320">
    <property type="entry name" value="Nuc_binding_HP_1000"/>
    <property type="match status" value="1"/>
</dbReference>
<dbReference type="PANTHER" id="PTHR13696">
    <property type="entry name" value="P-LOOP CONTAINING NUCLEOSIDE TRIPHOSPHATE HYDROLASE"/>
    <property type="match status" value="1"/>
</dbReference>
<evidence type="ECO:0000259" key="1">
    <source>
        <dbReference type="Pfam" id="PF01656"/>
    </source>
</evidence>
<dbReference type="EMBL" id="MT144165">
    <property type="protein sequence ID" value="QJA49951.1"/>
    <property type="molecule type" value="Genomic_DNA"/>
</dbReference>
<reference evidence="2" key="1">
    <citation type="submission" date="2020-03" db="EMBL/GenBank/DDBJ databases">
        <title>The deep terrestrial virosphere.</title>
        <authorList>
            <person name="Holmfeldt K."/>
            <person name="Nilsson E."/>
            <person name="Simone D."/>
            <person name="Lopez-Fernandez M."/>
            <person name="Wu X."/>
            <person name="de Brujin I."/>
            <person name="Lundin D."/>
            <person name="Andersson A."/>
            <person name="Bertilsson S."/>
            <person name="Dopson M."/>
        </authorList>
    </citation>
    <scope>NUCLEOTIDE SEQUENCE</scope>
    <source>
        <strain evidence="2">TM448A01540</strain>
    </source>
</reference>
<dbReference type="Gene3D" id="3.40.50.300">
    <property type="entry name" value="P-loop containing nucleotide triphosphate hydrolases"/>
    <property type="match status" value="1"/>
</dbReference>
<sequence>MPNIIFANTKGGSGKTTAALTLTSELLAAGAHVALLEGDPNRPLARWAERRGAPVIDGPKTRVGSAADAAVAIREAAGDSKLLVITTDNDDEAVLDWLQAAQGWGTFVIADPEGSPNQWLAQVISQAHLVLVPFAPTTLDANQVARTIRQINQTERISSKAIPHRIVITRANPGAVMTRDERDIRKSLLENALPLMDVSLADRPAFRGMFKHDALLSELTPDQVGGLPQARSNAAAFAEEIIEILRQPAAQKAA</sequence>
<dbReference type="AlphaFoldDB" id="A0A6H1ZRA8"/>
<name>A0A6H1ZRA8_9ZZZZ</name>
<dbReference type="InterPro" id="IPR027417">
    <property type="entry name" value="P-loop_NTPase"/>
</dbReference>
<feature type="domain" description="CobQ/CobB/MinD/ParA nucleotide binding" evidence="1">
    <location>
        <begin position="4"/>
        <end position="197"/>
    </location>
</feature>
<accession>A0A6H1ZRA8</accession>
<organism evidence="2">
    <name type="scientific">viral metagenome</name>
    <dbReference type="NCBI Taxonomy" id="1070528"/>
    <lineage>
        <taxon>unclassified sequences</taxon>
        <taxon>metagenomes</taxon>
        <taxon>organismal metagenomes</taxon>
    </lineage>
</organism>